<evidence type="ECO:0000256" key="4">
    <source>
        <dbReference type="ARBA" id="ARBA00023125"/>
    </source>
</evidence>
<reference evidence="8" key="1">
    <citation type="submission" date="2018-06" db="EMBL/GenBank/DDBJ databases">
        <authorList>
            <person name="Zhirakovskaya E."/>
        </authorList>
    </citation>
    <scope>NUCLEOTIDE SEQUENCE</scope>
</reference>
<dbReference type="InterPro" id="IPR001789">
    <property type="entry name" value="Sig_transdc_resp-reg_receiver"/>
</dbReference>
<dbReference type="GO" id="GO:0000976">
    <property type="term" value="F:transcription cis-regulatory region binding"/>
    <property type="evidence" value="ECO:0007669"/>
    <property type="project" value="TreeGrafter"/>
</dbReference>
<dbReference type="CDD" id="cd00383">
    <property type="entry name" value="trans_reg_C"/>
    <property type="match status" value="1"/>
</dbReference>
<proteinExistence type="predicted"/>
<dbReference type="PANTHER" id="PTHR48111">
    <property type="entry name" value="REGULATOR OF RPOS"/>
    <property type="match status" value="1"/>
</dbReference>
<dbReference type="GO" id="GO:0005829">
    <property type="term" value="C:cytosol"/>
    <property type="evidence" value="ECO:0007669"/>
    <property type="project" value="TreeGrafter"/>
</dbReference>
<keyword evidence="2" id="KW-0902">Two-component regulatory system</keyword>
<dbReference type="SUPFAM" id="SSF52172">
    <property type="entry name" value="CheY-like"/>
    <property type="match status" value="1"/>
</dbReference>
<dbReference type="InterPro" id="IPR001867">
    <property type="entry name" value="OmpR/PhoB-type_DNA-bd"/>
</dbReference>
<evidence type="ECO:0000259" key="7">
    <source>
        <dbReference type="PROSITE" id="PS51755"/>
    </source>
</evidence>
<dbReference type="AlphaFoldDB" id="A0A3B0YQA4"/>
<dbReference type="SMART" id="SM00448">
    <property type="entry name" value="REC"/>
    <property type="match status" value="1"/>
</dbReference>
<dbReference type="EMBL" id="UOFL01000131">
    <property type="protein sequence ID" value="VAW77432.1"/>
    <property type="molecule type" value="Genomic_DNA"/>
</dbReference>
<dbReference type="FunFam" id="3.40.50.2300:FF:000001">
    <property type="entry name" value="DNA-binding response regulator PhoB"/>
    <property type="match status" value="1"/>
</dbReference>
<evidence type="ECO:0000259" key="6">
    <source>
        <dbReference type="PROSITE" id="PS50110"/>
    </source>
</evidence>
<dbReference type="SMART" id="SM00862">
    <property type="entry name" value="Trans_reg_C"/>
    <property type="match status" value="1"/>
</dbReference>
<dbReference type="Gene3D" id="3.40.50.2300">
    <property type="match status" value="1"/>
</dbReference>
<evidence type="ECO:0000256" key="5">
    <source>
        <dbReference type="ARBA" id="ARBA00023163"/>
    </source>
</evidence>
<dbReference type="GO" id="GO:0006355">
    <property type="term" value="P:regulation of DNA-templated transcription"/>
    <property type="evidence" value="ECO:0007669"/>
    <property type="project" value="InterPro"/>
</dbReference>
<evidence type="ECO:0000313" key="8">
    <source>
        <dbReference type="EMBL" id="VAW77432.1"/>
    </source>
</evidence>
<evidence type="ECO:0000256" key="3">
    <source>
        <dbReference type="ARBA" id="ARBA00023015"/>
    </source>
</evidence>
<dbReference type="GO" id="GO:0000156">
    <property type="term" value="F:phosphorelay response regulator activity"/>
    <property type="evidence" value="ECO:0007669"/>
    <property type="project" value="TreeGrafter"/>
</dbReference>
<keyword evidence="1" id="KW-0597">Phosphoprotein</keyword>
<dbReference type="PANTHER" id="PTHR48111:SF40">
    <property type="entry name" value="PHOSPHATE REGULON TRANSCRIPTIONAL REGULATORY PROTEIN PHOB"/>
    <property type="match status" value="1"/>
</dbReference>
<dbReference type="Pfam" id="PF00072">
    <property type="entry name" value="Response_reg"/>
    <property type="match status" value="1"/>
</dbReference>
<keyword evidence="4" id="KW-0238">DNA-binding</keyword>
<dbReference type="PROSITE" id="PS51755">
    <property type="entry name" value="OMPR_PHOB"/>
    <property type="match status" value="1"/>
</dbReference>
<organism evidence="8">
    <name type="scientific">hydrothermal vent metagenome</name>
    <dbReference type="NCBI Taxonomy" id="652676"/>
    <lineage>
        <taxon>unclassified sequences</taxon>
        <taxon>metagenomes</taxon>
        <taxon>ecological metagenomes</taxon>
    </lineage>
</organism>
<gene>
    <name evidence="8" type="ORF">MNBD_GAMMA12-1449</name>
</gene>
<keyword evidence="3" id="KW-0805">Transcription regulation</keyword>
<evidence type="ECO:0000256" key="1">
    <source>
        <dbReference type="ARBA" id="ARBA00022553"/>
    </source>
</evidence>
<dbReference type="Pfam" id="PF00486">
    <property type="entry name" value="Trans_reg_C"/>
    <property type="match status" value="1"/>
</dbReference>
<dbReference type="Gene3D" id="6.10.250.690">
    <property type="match status" value="1"/>
</dbReference>
<dbReference type="InterPro" id="IPR036388">
    <property type="entry name" value="WH-like_DNA-bd_sf"/>
</dbReference>
<sequence>MNNNPSILIVEDDETLSLVLADNLNEAGYQVQTADTGSKASQLLKNQQFDLIILDIMLPDTDGYSLCYSIRQAKIQAMILMLTARSLEDDIVKGFDAGADDYITKPYRLRELLSRVSALLRRQLPEESHFDFIPFTINKNSRQLFDENNSEVILTKKEFDLLEYLLQNRNRALTRTQILNTVWGEAIVVEERTVDNFVSNLKKKLNWTQQSTFRIVSIRGIGYRMEIDE</sequence>
<keyword evidence="5" id="KW-0804">Transcription</keyword>
<protein>
    <submittedName>
        <fullName evidence="8">Alkaline phosphatase synthesis transcriptional regulatory protein PhoP</fullName>
    </submittedName>
</protein>
<feature type="domain" description="Response regulatory" evidence="6">
    <location>
        <begin position="6"/>
        <end position="120"/>
    </location>
</feature>
<dbReference type="PROSITE" id="PS50110">
    <property type="entry name" value="RESPONSE_REGULATORY"/>
    <property type="match status" value="1"/>
</dbReference>
<dbReference type="GO" id="GO:0032993">
    <property type="term" value="C:protein-DNA complex"/>
    <property type="evidence" value="ECO:0007669"/>
    <property type="project" value="TreeGrafter"/>
</dbReference>
<evidence type="ECO:0000256" key="2">
    <source>
        <dbReference type="ARBA" id="ARBA00023012"/>
    </source>
</evidence>
<dbReference type="CDD" id="cd17574">
    <property type="entry name" value="REC_OmpR"/>
    <property type="match status" value="1"/>
</dbReference>
<dbReference type="InterPro" id="IPR039420">
    <property type="entry name" value="WalR-like"/>
</dbReference>
<feature type="domain" description="OmpR/PhoB-type" evidence="7">
    <location>
        <begin position="127"/>
        <end position="227"/>
    </location>
</feature>
<name>A0A3B0YQA4_9ZZZZ</name>
<dbReference type="InterPro" id="IPR011006">
    <property type="entry name" value="CheY-like_superfamily"/>
</dbReference>
<accession>A0A3B0YQA4</accession>
<dbReference type="Gene3D" id="1.10.10.10">
    <property type="entry name" value="Winged helix-like DNA-binding domain superfamily/Winged helix DNA-binding domain"/>
    <property type="match status" value="1"/>
</dbReference>